<dbReference type="GO" id="GO:0016020">
    <property type="term" value="C:membrane"/>
    <property type="evidence" value="ECO:0007669"/>
    <property type="project" value="InterPro"/>
</dbReference>
<dbReference type="PANTHER" id="PTHR43119:SF1">
    <property type="entry name" value="ABC TRANSPORTER DOMAIN-CONTAINING PROTEIN"/>
    <property type="match status" value="1"/>
</dbReference>
<dbReference type="CDD" id="cd03225">
    <property type="entry name" value="ABC_cobalt_CbiO_domain1"/>
    <property type="match status" value="1"/>
</dbReference>
<evidence type="ECO:0000313" key="5">
    <source>
        <dbReference type="EMBL" id="EKV30921.1"/>
    </source>
</evidence>
<dbReference type="InterPro" id="IPR027417">
    <property type="entry name" value="P-loop_NTPase"/>
</dbReference>
<dbReference type="GO" id="GO:0005524">
    <property type="term" value="F:ATP binding"/>
    <property type="evidence" value="ECO:0007669"/>
    <property type="project" value="UniProtKB-KW"/>
</dbReference>
<dbReference type="GO" id="GO:0016887">
    <property type="term" value="F:ATP hydrolysis activity"/>
    <property type="evidence" value="ECO:0007669"/>
    <property type="project" value="InterPro"/>
</dbReference>
<dbReference type="Pfam" id="PF00005">
    <property type="entry name" value="ABC_tran"/>
    <property type="match status" value="1"/>
</dbReference>
<organism evidence="5 6">
    <name type="scientific">Caenispirillum salinarum AK4</name>
    <dbReference type="NCBI Taxonomy" id="1238182"/>
    <lineage>
        <taxon>Bacteria</taxon>
        <taxon>Pseudomonadati</taxon>
        <taxon>Pseudomonadota</taxon>
        <taxon>Alphaproteobacteria</taxon>
        <taxon>Rhodospirillales</taxon>
        <taxon>Novispirillaceae</taxon>
        <taxon>Caenispirillum</taxon>
    </lineage>
</organism>
<dbReference type="GO" id="GO:0055085">
    <property type="term" value="P:transmembrane transport"/>
    <property type="evidence" value="ECO:0007669"/>
    <property type="project" value="InterPro"/>
</dbReference>
<gene>
    <name evidence="5" type="ORF">C882_4258</name>
</gene>
<dbReference type="EMBL" id="ANHY01000007">
    <property type="protein sequence ID" value="EKV30921.1"/>
    <property type="molecule type" value="Genomic_DNA"/>
</dbReference>
<protein>
    <submittedName>
        <fullName evidence="5">Putative ATP-binding protein</fullName>
    </submittedName>
</protein>
<dbReference type="SMART" id="SM00382">
    <property type="entry name" value="AAA"/>
    <property type="match status" value="1"/>
</dbReference>
<sequence length="207" mass="22104">MPADASQSAPLLEARDLSRPPLGPVSLTLGAGRCLAVTGPSGAGKSLLLRALADLDPAEGTVLFQGTERRTLPAPEWRRRVCYVAADSGWWAETVAEHMPADKAAWRPLMQAVGLSDAADWPVSRLSSGERQRLSVVRALARRPAVLLLDEPTANLDAEAAATVEALIRHALDDGTGIILTSHDPAQVDRLADHRLRLRAGHMEPAP</sequence>
<dbReference type="PROSITE" id="PS00211">
    <property type="entry name" value="ABC_TRANSPORTER_1"/>
    <property type="match status" value="1"/>
</dbReference>
<keyword evidence="3 5" id="KW-0067">ATP-binding</keyword>
<dbReference type="Proteomes" id="UP000009881">
    <property type="component" value="Unassembled WGS sequence"/>
</dbReference>
<dbReference type="AlphaFoldDB" id="K9HR68"/>
<dbReference type="Gene3D" id="3.40.50.300">
    <property type="entry name" value="P-loop containing nucleotide triphosphate hydrolases"/>
    <property type="match status" value="1"/>
</dbReference>
<comment type="caution">
    <text evidence="5">The sequence shown here is derived from an EMBL/GenBank/DDBJ whole genome shotgun (WGS) entry which is preliminary data.</text>
</comment>
<evidence type="ECO:0000256" key="1">
    <source>
        <dbReference type="ARBA" id="ARBA00022448"/>
    </source>
</evidence>
<evidence type="ECO:0000256" key="3">
    <source>
        <dbReference type="ARBA" id="ARBA00022840"/>
    </source>
</evidence>
<keyword evidence="2" id="KW-0547">Nucleotide-binding</keyword>
<dbReference type="STRING" id="1238182.C882_4258"/>
<evidence type="ECO:0000256" key="2">
    <source>
        <dbReference type="ARBA" id="ARBA00022741"/>
    </source>
</evidence>
<dbReference type="RefSeq" id="WP_009540366.1">
    <property type="nucleotide sequence ID" value="NZ_ANHY01000007.1"/>
</dbReference>
<evidence type="ECO:0000313" key="6">
    <source>
        <dbReference type="Proteomes" id="UP000009881"/>
    </source>
</evidence>
<proteinExistence type="predicted"/>
<name>K9HR68_9PROT</name>
<evidence type="ECO:0000259" key="4">
    <source>
        <dbReference type="PROSITE" id="PS50893"/>
    </source>
</evidence>
<keyword evidence="6" id="KW-1185">Reference proteome</keyword>
<feature type="domain" description="ABC transporter" evidence="4">
    <location>
        <begin position="6"/>
        <end position="206"/>
    </location>
</feature>
<dbReference type="InterPro" id="IPR017871">
    <property type="entry name" value="ABC_transporter-like_CS"/>
</dbReference>
<dbReference type="PANTHER" id="PTHR43119">
    <property type="entry name" value="ABC TRANSPORT PROTEIN ATP-BINDING COMPONENT-RELATED"/>
    <property type="match status" value="1"/>
</dbReference>
<reference evidence="5 6" key="1">
    <citation type="journal article" date="2013" name="Genome Announc.">
        <title>Draft Genome Sequence of an Alphaproteobacterium, Caenispirillum salinarum AK4(T), Isolated from a Solar Saltern.</title>
        <authorList>
            <person name="Khatri I."/>
            <person name="Singh A."/>
            <person name="Korpole S."/>
            <person name="Pinnaka A.K."/>
            <person name="Subramanian S."/>
        </authorList>
    </citation>
    <scope>NUCLEOTIDE SEQUENCE [LARGE SCALE GENOMIC DNA]</scope>
    <source>
        <strain evidence="5 6">AK4</strain>
    </source>
</reference>
<dbReference type="PROSITE" id="PS50893">
    <property type="entry name" value="ABC_TRANSPORTER_2"/>
    <property type="match status" value="1"/>
</dbReference>
<dbReference type="InterPro" id="IPR003593">
    <property type="entry name" value="AAA+_ATPase"/>
</dbReference>
<dbReference type="eggNOG" id="COG1136">
    <property type="taxonomic scope" value="Bacteria"/>
</dbReference>
<dbReference type="InterPro" id="IPR003439">
    <property type="entry name" value="ABC_transporter-like_ATP-bd"/>
</dbReference>
<dbReference type="InterPro" id="IPR015856">
    <property type="entry name" value="ABC_transpr_CbiO/EcfA_su"/>
</dbReference>
<dbReference type="SUPFAM" id="SSF52540">
    <property type="entry name" value="P-loop containing nucleoside triphosphate hydrolases"/>
    <property type="match status" value="1"/>
</dbReference>
<keyword evidence="1" id="KW-0813">Transport</keyword>
<accession>K9HR68</accession>